<dbReference type="AlphaFoldDB" id="A0A2A4AJE1"/>
<feature type="compositionally biased region" description="Low complexity" evidence="1">
    <location>
        <begin position="253"/>
        <end position="273"/>
    </location>
</feature>
<proteinExistence type="predicted"/>
<feature type="transmembrane region" description="Helical" evidence="2">
    <location>
        <begin position="12"/>
        <end position="35"/>
    </location>
</feature>
<evidence type="ECO:0000313" key="3">
    <source>
        <dbReference type="EMBL" id="PCC83875.1"/>
    </source>
</evidence>
<dbReference type="Pfam" id="PF11209">
    <property type="entry name" value="LmeA"/>
    <property type="match status" value="1"/>
</dbReference>
<keyword evidence="2" id="KW-0812">Transmembrane</keyword>
<gene>
    <name evidence="3" type="ORF">COM45_00120</name>
</gene>
<feature type="region of interest" description="Disordered" evidence="1">
    <location>
        <begin position="251"/>
        <end position="273"/>
    </location>
</feature>
<sequence>MAQKKTSLAWKILIGVLVAFLVLILLAEFGLRWFMGNQMKDQFAQAAKDQGIESQEDPNISFGTTPILLGLFGGKLSEMNMETPSTLQIDGTEIKGQPATNVHIEDMTLSDDPVAGSLRASTKVPDDYLLATFQKGIADESGSEQVGNLVVTNITANDAENLLDVEFAGGLANLALEPKAQDGNLSITAKNASLLGFDLPKEATDAISTALQKGMKDQFIGEGLSVDEVDVADGELNLTITGQDVPMSELGSAANAAGKGAKEGAPAPAQQGL</sequence>
<dbReference type="EMBL" id="NWBP01000001">
    <property type="protein sequence ID" value="PCC83875.1"/>
    <property type="molecule type" value="Genomic_DNA"/>
</dbReference>
<protein>
    <recommendedName>
        <fullName evidence="5">DUF2993 domain-containing protein</fullName>
    </recommendedName>
</protein>
<evidence type="ECO:0000313" key="4">
    <source>
        <dbReference type="Proteomes" id="UP000218690"/>
    </source>
</evidence>
<evidence type="ECO:0000256" key="2">
    <source>
        <dbReference type="SAM" id="Phobius"/>
    </source>
</evidence>
<dbReference type="InterPro" id="IPR021373">
    <property type="entry name" value="DUF2993"/>
</dbReference>
<dbReference type="Proteomes" id="UP000218690">
    <property type="component" value="Unassembled WGS sequence"/>
</dbReference>
<evidence type="ECO:0000256" key="1">
    <source>
        <dbReference type="SAM" id="MobiDB-lite"/>
    </source>
</evidence>
<reference evidence="3 4" key="1">
    <citation type="submission" date="2017-09" db="EMBL/GenBank/DDBJ databases">
        <title>Draft Genome Sequence of Corynebacterium accolens AH4003.</title>
        <authorList>
            <person name="Chen Y."/>
            <person name="Oosthuysen W.F."/>
            <person name="Kelley S."/>
            <person name="Horswill A."/>
        </authorList>
    </citation>
    <scope>NUCLEOTIDE SEQUENCE [LARGE SCALE GENOMIC DNA]</scope>
    <source>
        <strain evidence="3 4">AH4003</strain>
    </source>
</reference>
<organism evidence="3 4">
    <name type="scientific">Corynebacterium accolens</name>
    <dbReference type="NCBI Taxonomy" id="38284"/>
    <lineage>
        <taxon>Bacteria</taxon>
        <taxon>Bacillati</taxon>
        <taxon>Actinomycetota</taxon>
        <taxon>Actinomycetes</taxon>
        <taxon>Mycobacteriales</taxon>
        <taxon>Corynebacteriaceae</taxon>
        <taxon>Corynebacterium</taxon>
    </lineage>
</organism>
<keyword evidence="2" id="KW-0472">Membrane</keyword>
<comment type="caution">
    <text evidence="3">The sequence shown here is derived from an EMBL/GenBank/DDBJ whole genome shotgun (WGS) entry which is preliminary data.</text>
</comment>
<name>A0A2A4AJE1_9CORY</name>
<keyword evidence="2" id="KW-1133">Transmembrane helix</keyword>
<evidence type="ECO:0008006" key="5">
    <source>
        <dbReference type="Google" id="ProtNLM"/>
    </source>
</evidence>
<accession>A0A2A4AJE1</accession>